<protein>
    <recommendedName>
        <fullName evidence="3">PqqD family protein</fullName>
    </recommendedName>
</protein>
<dbReference type="InterPro" id="IPR008792">
    <property type="entry name" value="PQQD"/>
</dbReference>
<organism evidence="1 2">
    <name type="scientific">Streptococcus salivarius</name>
    <dbReference type="NCBI Taxonomy" id="1304"/>
    <lineage>
        <taxon>Bacteria</taxon>
        <taxon>Bacillati</taxon>
        <taxon>Bacillota</taxon>
        <taxon>Bacilli</taxon>
        <taxon>Lactobacillales</taxon>
        <taxon>Streptococcaceae</taxon>
        <taxon>Streptococcus</taxon>
    </lineage>
</organism>
<dbReference type="RefSeq" id="WP_037601747.1">
    <property type="nucleotide sequence ID" value="NZ_JJMS01000003.1"/>
</dbReference>
<dbReference type="AlphaFoldDB" id="A0A074IYQ1"/>
<reference evidence="1 2" key="1">
    <citation type="submission" date="2014-04" db="EMBL/GenBank/DDBJ databases">
        <title>Variable characteristics of bacteriocin-producing Streptococcus salivarius strains isolated from Malaysian subjects.</title>
        <authorList>
            <person name="Philip K."/>
            <person name="Barbour A."/>
        </authorList>
    </citation>
    <scope>NUCLEOTIDE SEQUENCE [LARGE SCALE GENOMIC DNA]</scope>
    <source>
        <strain evidence="1 2">NU10</strain>
    </source>
</reference>
<accession>A0A074IYQ1</accession>
<comment type="caution">
    <text evidence="1">The sequence shown here is derived from an EMBL/GenBank/DDBJ whole genome shotgun (WGS) entry which is preliminary data.</text>
</comment>
<evidence type="ECO:0000313" key="2">
    <source>
        <dbReference type="Proteomes" id="UP000027855"/>
    </source>
</evidence>
<name>A0A074IYQ1_STRSL</name>
<dbReference type="Proteomes" id="UP000027855">
    <property type="component" value="Unassembled WGS sequence"/>
</dbReference>
<gene>
    <name evidence="1" type="ORF">DL07_01840</name>
</gene>
<dbReference type="Gene3D" id="1.10.10.1150">
    <property type="entry name" value="Coenzyme PQQ synthesis protein D (PqqD)"/>
    <property type="match status" value="1"/>
</dbReference>
<dbReference type="Pfam" id="PF05402">
    <property type="entry name" value="PqqD"/>
    <property type="match status" value="1"/>
</dbReference>
<sequence length="83" mass="9221">MFNKGSKSRLKIIKQDNGAIVFDKNQGIYFQTNDVGVKILELLSKNKSEEDIVSAISVAYSIEIDVAKQDVKDFIQSLKKGGI</sequence>
<dbReference type="EMBL" id="JJMT01000011">
    <property type="protein sequence ID" value="KEO45437.1"/>
    <property type="molecule type" value="Genomic_DNA"/>
</dbReference>
<evidence type="ECO:0008006" key="3">
    <source>
        <dbReference type="Google" id="ProtNLM"/>
    </source>
</evidence>
<evidence type="ECO:0000313" key="1">
    <source>
        <dbReference type="EMBL" id="KEO45437.1"/>
    </source>
</evidence>
<proteinExistence type="predicted"/>
<dbReference type="InterPro" id="IPR041881">
    <property type="entry name" value="PqqD_sf"/>
</dbReference>